<dbReference type="EC" id="3.2.1.40" evidence="2"/>
<dbReference type="PANTHER" id="PTHR33307">
    <property type="entry name" value="ALPHA-RHAMNOSIDASE (EUROFUNG)"/>
    <property type="match status" value="1"/>
</dbReference>
<dbReference type="InterPro" id="IPR008979">
    <property type="entry name" value="Galactose-bd-like_sf"/>
</dbReference>
<feature type="domain" description="Alpha-L-rhamnosidase C-terminal" evidence="9">
    <location>
        <begin position="1157"/>
        <end position="1225"/>
    </location>
</feature>
<dbReference type="Gene3D" id="2.60.40.10">
    <property type="entry name" value="Immunoglobulins"/>
    <property type="match status" value="1"/>
</dbReference>
<dbReference type="InterPro" id="IPR013737">
    <property type="entry name" value="Bac_rhamnosid_N"/>
</dbReference>
<evidence type="ECO:0000259" key="9">
    <source>
        <dbReference type="Pfam" id="PF17390"/>
    </source>
</evidence>
<feature type="region of interest" description="Disordered" evidence="4">
    <location>
        <begin position="958"/>
        <end position="981"/>
    </location>
</feature>
<dbReference type="SUPFAM" id="SSF48208">
    <property type="entry name" value="Six-hairpin glycosidases"/>
    <property type="match status" value="1"/>
</dbReference>
<evidence type="ECO:0000259" key="7">
    <source>
        <dbReference type="Pfam" id="PF08531"/>
    </source>
</evidence>
<gene>
    <name evidence="10" type="ORF">MSAN_01523500</name>
</gene>
<reference evidence="10" key="1">
    <citation type="submission" date="2020-05" db="EMBL/GenBank/DDBJ databases">
        <title>Mycena genomes resolve the evolution of fungal bioluminescence.</title>
        <authorList>
            <person name="Tsai I.J."/>
        </authorList>
    </citation>
    <scope>NUCLEOTIDE SEQUENCE</scope>
    <source>
        <strain evidence="10">160909Yilan</strain>
    </source>
</reference>
<feature type="chain" id="PRO_5034970647" description="alpha-L-rhamnosidase" evidence="5">
    <location>
        <begin position="21"/>
        <end position="1263"/>
    </location>
</feature>
<dbReference type="Proteomes" id="UP000623467">
    <property type="component" value="Unassembled WGS sequence"/>
</dbReference>
<organism evidence="10 11">
    <name type="scientific">Mycena sanguinolenta</name>
    <dbReference type="NCBI Taxonomy" id="230812"/>
    <lineage>
        <taxon>Eukaryota</taxon>
        <taxon>Fungi</taxon>
        <taxon>Dikarya</taxon>
        <taxon>Basidiomycota</taxon>
        <taxon>Agaricomycotina</taxon>
        <taxon>Agaricomycetes</taxon>
        <taxon>Agaricomycetidae</taxon>
        <taxon>Agaricales</taxon>
        <taxon>Marasmiineae</taxon>
        <taxon>Mycenaceae</taxon>
        <taxon>Mycena</taxon>
    </lineage>
</organism>
<dbReference type="InterPro" id="IPR035398">
    <property type="entry name" value="Bac_rhamnosid_C"/>
</dbReference>
<evidence type="ECO:0000256" key="1">
    <source>
        <dbReference type="ARBA" id="ARBA00001445"/>
    </source>
</evidence>
<dbReference type="Pfam" id="PF25788">
    <property type="entry name" value="Ig_Rha78A_N"/>
    <property type="match status" value="1"/>
</dbReference>
<dbReference type="Pfam" id="PF17389">
    <property type="entry name" value="Bac_rhamnosid6H"/>
    <property type="match status" value="1"/>
</dbReference>
<keyword evidence="3" id="KW-0378">Hydrolase</keyword>
<dbReference type="InterPro" id="IPR013783">
    <property type="entry name" value="Ig-like_fold"/>
</dbReference>
<proteinExistence type="predicted"/>
<dbReference type="InterPro" id="IPR035396">
    <property type="entry name" value="Bac_rhamnosid6H"/>
</dbReference>
<feature type="domain" description="Alpha-L-rhamnosidase concanavalin-like" evidence="6">
    <location>
        <begin position="710"/>
        <end position="814"/>
    </location>
</feature>
<comment type="caution">
    <text evidence="10">The sequence shown here is derived from an EMBL/GenBank/DDBJ whole genome shotgun (WGS) entry which is preliminary data.</text>
</comment>
<dbReference type="EMBL" id="JACAZH010000012">
    <property type="protein sequence ID" value="KAF7353351.1"/>
    <property type="molecule type" value="Genomic_DNA"/>
</dbReference>
<evidence type="ECO:0000256" key="5">
    <source>
        <dbReference type="SAM" id="SignalP"/>
    </source>
</evidence>
<dbReference type="OrthoDB" id="10036721at2759"/>
<feature type="signal peptide" evidence="5">
    <location>
        <begin position="1"/>
        <end position="20"/>
    </location>
</feature>
<name>A0A8H7CZ74_9AGAR</name>
<feature type="domain" description="Bacterial alpha-L-rhamnosidase N-terminal" evidence="7">
    <location>
        <begin position="526"/>
        <end position="698"/>
    </location>
</feature>
<keyword evidence="5" id="KW-0732">Signal</keyword>
<dbReference type="GO" id="GO:0030596">
    <property type="term" value="F:alpha-L-rhamnosidase activity"/>
    <property type="evidence" value="ECO:0007669"/>
    <property type="project" value="UniProtKB-EC"/>
</dbReference>
<evidence type="ECO:0000259" key="6">
    <source>
        <dbReference type="Pfam" id="PF05592"/>
    </source>
</evidence>
<evidence type="ECO:0000313" key="11">
    <source>
        <dbReference type="Proteomes" id="UP000623467"/>
    </source>
</evidence>
<dbReference type="InterPro" id="IPR016007">
    <property type="entry name" value="Alpha_rhamnosid"/>
</dbReference>
<comment type="catalytic activity">
    <reaction evidence="1">
        <text>Hydrolysis of terminal non-reducing alpha-L-rhamnose residues in alpha-L-rhamnosides.</text>
        <dbReference type="EC" id="3.2.1.40"/>
    </reaction>
</comment>
<dbReference type="InterPro" id="IPR012341">
    <property type="entry name" value="6hp_glycosidase-like_sf"/>
</dbReference>
<dbReference type="AlphaFoldDB" id="A0A8H7CZ74"/>
<evidence type="ECO:0000313" key="10">
    <source>
        <dbReference type="EMBL" id="KAF7353351.1"/>
    </source>
</evidence>
<dbReference type="Pfam" id="PF17390">
    <property type="entry name" value="Bac_rhamnosid_C"/>
    <property type="match status" value="1"/>
</dbReference>
<evidence type="ECO:0000256" key="4">
    <source>
        <dbReference type="SAM" id="MobiDB-lite"/>
    </source>
</evidence>
<evidence type="ECO:0000256" key="3">
    <source>
        <dbReference type="ARBA" id="ARBA00022801"/>
    </source>
</evidence>
<dbReference type="InterPro" id="IPR008902">
    <property type="entry name" value="Rhamnosid_concanavalin"/>
</dbReference>
<evidence type="ECO:0000256" key="2">
    <source>
        <dbReference type="ARBA" id="ARBA00012652"/>
    </source>
</evidence>
<evidence type="ECO:0000259" key="8">
    <source>
        <dbReference type="Pfam" id="PF17389"/>
    </source>
</evidence>
<dbReference type="Gene3D" id="2.60.420.10">
    <property type="entry name" value="Maltose phosphorylase, domain 3"/>
    <property type="match status" value="1"/>
</dbReference>
<dbReference type="Pfam" id="PF05592">
    <property type="entry name" value="Bac_rhamnosid"/>
    <property type="match status" value="1"/>
</dbReference>
<protein>
    <recommendedName>
        <fullName evidence="2">alpha-L-rhamnosidase</fullName>
        <ecNumber evidence="2">3.2.1.40</ecNumber>
    </recommendedName>
</protein>
<keyword evidence="11" id="KW-1185">Reference proteome</keyword>
<feature type="domain" description="Alpha-L-rhamnosidase six-hairpin glycosidase" evidence="8">
    <location>
        <begin position="821"/>
        <end position="1155"/>
    </location>
</feature>
<dbReference type="Pfam" id="PF08531">
    <property type="entry name" value="Bac_rhamnosid_N"/>
    <property type="match status" value="1"/>
</dbReference>
<dbReference type="Gene3D" id="2.60.120.260">
    <property type="entry name" value="Galactose-binding domain-like"/>
    <property type="match status" value="4"/>
</dbReference>
<dbReference type="Gene3D" id="1.50.10.10">
    <property type="match status" value="1"/>
</dbReference>
<dbReference type="InterPro" id="IPR008928">
    <property type="entry name" value="6-hairpin_glycosidase_sf"/>
</dbReference>
<dbReference type="PANTHER" id="PTHR33307:SF6">
    <property type="entry name" value="ALPHA-RHAMNOSIDASE (EUROFUNG)-RELATED"/>
    <property type="match status" value="1"/>
</dbReference>
<accession>A0A8H7CZ74</accession>
<dbReference type="GO" id="GO:0005975">
    <property type="term" value="P:carbohydrate metabolic process"/>
    <property type="evidence" value="ECO:0007669"/>
    <property type="project" value="InterPro"/>
</dbReference>
<dbReference type="SUPFAM" id="SSF49785">
    <property type="entry name" value="Galactose-binding domain-like"/>
    <property type="match status" value="1"/>
</dbReference>
<sequence length="1263" mass="133656">MRGFFAIVGVASALFSSVFAQVSLSNLLVENKPAPLGIDVSPRFTWTITSTERGVSQSSYRITLSTKSAGATDVWDSGTVSSSLPYLAPYGGPALASDTIYFWSVSVTTSAGSASASSTFSTGFLNGETDWSPSVWIGKNTTVVPQVLLNAFTTASWIWAPEPGQTPPNAPPGDVALRLTYTPPTGKTPANATIVATVDDLFTLYVNGVLVGSSPNVTDIWKTAQIFRNVDLSTSSSSTLFALRATNVADVSTGGAGPAGVLFSALVTFTDGSSAVVSSDGSSAWKATSSIPANFQLPSTSDANWSAPAVLGTYGVAPWDTQVVVANPVAPTPTLTGATWIWDSSSASANAASGTVAFRRTFTLTAGKSAVSAVVVMTADDLFTLWVDGAQVGMSPNATDEWEVAQQFNVALNTTSPAPTSTIVFAALATNLPDASGNETPAGLLASISILYADGSSSALTTDTAWKTNANPSGDWQAVNFDDSSWAAASSNGVYGVQPWGTGVSIADPLGEHPAPLLRKSFSVSKQVTTAHLYYAAGGYATIALNGKPVSDHVLSPGFTKYDTRMQYVVLDVASLVEQGTNTLSAILGRSHYGVTQGSVWNWAGAPWHGEPVLRAVLSLTFSDGSTQRVVSDGTWKVIEGPTRLDDLFGGENYDASYEISGWNLPVFDDSAWNTALVAVAPKGTLVRAMQPPTRVKESLTPISITEPVPGQFVAAFERVVSGWVRLTVSGPKGSLVTVHYGEKLNPDGTVIYQDLQHYYQNNFQTDRYWLAGTGQPEVFEPQFSYKGYQYIQLLGWPSSTPPTPADVIGQVVHDDLAPNGDFTSSDQLLNQLHTAAVFTLLNNVHSIPTDCPQFEKNGWSGDAMLATEMFLTNLDSADLLAKYVQDLHDSLTTGPPAVIAPDSGWGANNQADPWHSAFILIPAWIYTYRGDTRILSEHYAGMKQYIEFELGRSPNNIDTTSLGDWDTPETSPLGGNPPEDPRVPATAFLYHMMDTMTTVATVLDETADAATFASQAAAIKSAFNGAFLNPSTGYYTGVGDSGYRQSHNLLSLAFGLTPNASTTQFVADSVVTDVTAREGHLNTGALSTKQLLPMLTAHGHADTALLLAQQTTFPSWGYWIENGATTMWEHWLITARSHDHMFLGTFEDWFYKYVLGIQNNGIAFQNVTIAPAFTNSLTSASGWTITPFGNLTVSYSTTSGGLSLDVGIPVGVTATVPFAAGAQVQEGGKPISQNTAVTVLATPSGAPVTVSVGSGQYSFVAK</sequence>